<dbReference type="EMBL" id="CP000474">
    <property type="protein sequence ID" value="ABM09002.1"/>
    <property type="molecule type" value="Genomic_DNA"/>
</dbReference>
<accession>A1R5V5</accession>
<dbReference type="AlphaFoldDB" id="A1R5V5"/>
<keyword evidence="2" id="KW-1185">Reference proteome</keyword>
<dbReference type="RefSeq" id="WP_011774561.1">
    <property type="nucleotide sequence ID" value="NC_008711.1"/>
</dbReference>
<name>A1R5V5_PAEAT</name>
<dbReference type="KEGG" id="aau:AAur_1868"/>
<organism evidence="1 2">
    <name type="scientific">Paenarthrobacter aurescens (strain TC1)</name>
    <dbReference type="NCBI Taxonomy" id="290340"/>
    <lineage>
        <taxon>Bacteria</taxon>
        <taxon>Bacillati</taxon>
        <taxon>Actinomycetota</taxon>
        <taxon>Actinomycetes</taxon>
        <taxon>Micrococcales</taxon>
        <taxon>Micrococcaceae</taxon>
        <taxon>Paenarthrobacter</taxon>
    </lineage>
</organism>
<sequence length="59" mass="6479">MSELRVGDNLPLELLSFSAVGCPVWSGQHEIEEMCVLDAGHTGRHIAIDAAMVVRAMWE</sequence>
<evidence type="ECO:0000313" key="2">
    <source>
        <dbReference type="Proteomes" id="UP000000637"/>
    </source>
</evidence>
<dbReference type="OrthoDB" id="4951159at2"/>
<reference evidence="1 2" key="1">
    <citation type="journal article" date="2006" name="PLoS Genet.">
        <title>Secrets of soil survival revealed by the genome sequence of Arthrobacter aurescens TC1.</title>
        <authorList>
            <person name="Mongodin E.F."/>
            <person name="Shapir N."/>
            <person name="Daugherty S.C."/>
            <person name="DeBoy R.T."/>
            <person name="Emerson J.B."/>
            <person name="Shvartzbeyn A."/>
            <person name="Radune D."/>
            <person name="Vamathevan J."/>
            <person name="Riggs F."/>
            <person name="Grinberg V."/>
            <person name="Khouri H."/>
            <person name="Wackett L.P."/>
            <person name="Nelson K.E."/>
            <person name="Sadowsky M.J."/>
        </authorList>
    </citation>
    <scope>NUCLEOTIDE SEQUENCE [LARGE SCALE GENOMIC DNA]</scope>
    <source>
        <strain evidence="1 2">TC1</strain>
    </source>
</reference>
<gene>
    <name evidence="1" type="ordered locus">AAur_1868</name>
</gene>
<proteinExistence type="predicted"/>
<evidence type="ECO:0000313" key="1">
    <source>
        <dbReference type="EMBL" id="ABM09002.1"/>
    </source>
</evidence>
<dbReference type="Proteomes" id="UP000000637">
    <property type="component" value="Chromosome"/>
</dbReference>
<protein>
    <submittedName>
        <fullName evidence="1">Uncharacterized protein</fullName>
    </submittedName>
</protein>
<dbReference type="HOGENOM" id="CLU_2950156_0_0_11"/>